<proteinExistence type="predicted"/>
<keyword evidence="2" id="KW-1185">Reference proteome</keyword>
<dbReference type="KEGG" id="dko:I596_931"/>
<organism evidence="1 2">
    <name type="scientific">Dokdonella koreensis DS-123</name>
    <dbReference type="NCBI Taxonomy" id="1300342"/>
    <lineage>
        <taxon>Bacteria</taxon>
        <taxon>Pseudomonadati</taxon>
        <taxon>Pseudomonadota</taxon>
        <taxon>Gammaproteobacteria</taxon>
        <taxon>Lysobacterales</taxon>
        <taxon>Rhodanobacteraceae</taxon>
        <taxon>Dokdonella</taxon>
    </lineage>
</organism>
<dbReference type="SMART" id="SM00710">
    <property type="entry name" value="PbH1"/>
    <property type="match status" value="5"/>
</dbReference>
<gene>
    <name evidence="1" type="ORF">I596_931</name>
</gene>
<dbReference type="Proteomes" id="UP000076830">
    <property type="component" value="Chromosome"/>
</dbReference>
<sequence>MFTVGNPVGPGQCTHGTIQSAFNAAESSPGADTVRLTRSLTYEPEANSISTNQELTVEGGFATCTQATADTQKTIVSGVGGATEPVFRITVNTGGSVRLRRLQISGGDEDGSGRGGGIYFRGNGVLEIRDSLITDNLAGSGGGIYAEGTGSDAELVIGTDVVISNNRARYDGGGIVADQVEMSMLEPGSSLLRNEALGLGGSGGYGGGLYLRAGTRSSYAYIGSGAAVFGPVWGNRALYGGGVAIGGAGSNFNDSETARLRLSTTEAGRPARITNNVATVAGGGLYLKSFDSVSDGSVGAGAHLWNASIDGNAAPDGAAAYVHGDPGGVLVTGRTAYLYFNTGDAGLWWPAEAVTCAQGIDCGGIKNNDTVDSNNQPTNGAVIRLNDRGEVRINAYVPSSGPPQKGGVTISGNRGGSLFHATGASQHMSIDNALITGNTSSLALVRNTAPGLMRVVDTTIADNTIGASPMFSTNNADVTIARSVLWHPGLVMLGRSGGSQSVTAVLASETGSLGGMPEAVLANPRFIDPEHGDYRLRAGSPAVDFAAAVSGDDRDVFGLPRDQDLPIKANVRGVRDAGAFERQSLQPFVLNADFDFSDLRLWAYLAGSWDGSQNAVGAPGSGSWSYSGTGLSTTRVVLGRQCIHLPGPGRYRLNGRGRAGGNTMITRDYAVLAWEFRRTGTEPCNFGPADAFGELTVGSGTSWGQAAAPAIISVGPADWSSTSSITVSLVAVDGGIVGPPSVTLSAWFDGITLEVDGSDVIFADDFEAP</sequence>
<evidence type="ECO:0000313" key="1">
    <source>
        <dbReference type="EMBL" id="ANB16961.1"/>
    </source>
</evidence>
<protein>
    <submittedName>
        <fullName evidence="1">Extracellular nuclease</fullName>
    </submittedName>
</protein>
<dbReference type="EMBL" id="CP015249">
    <property type="protein sequence ID" value="ANB16961.1"/>
    <property type="molecule type" value="Genomic_DNA"/>
</dbReference>
<name>A0A160DSS3_9GAMM</name>
<dbReference type="InterPro" id="IPR011050">
    <property type="entry name" value="Pectin_lyase_fold/virulence"/>
</dbReference>
<accession>A0A160DSS3</accession>
<dbReference type="AlphaFoldDB" id="A0A160DSS3"/>
<dbReference type="SUPFAM" id="SSF51126">
    <property type="entry name" value="Pectin lyase-like"/>
    <property type="match status" value="1"/>
</dbReference>
<dbReference type="InterPro" id="IPR006626">
    <property type="entry name" value="PbH1"/>
</dbReference>
<reference evidence="1 2" key="1">
    <citation type="submission" date="2016-04" db="EMBL/GenBank/DDBJ databases">
        <title>Complete genome sequence of Dokdonella koreensis DS-123T.</title>
        <authorList>
            <person name="Kim J.F."/>
            <person name="Lee H."/>
            <person name="Kwak M.-J."/>
        </authorList>
    </citation>
    <scope>NUCLEOTIDE SEQUENCE [LARGE SCALE GENOMIC DNA]</scope>
    <source>
        <strain evidence="1 2">DS-123</strain>
    </source>
</reference>
<evidence type="ECO:0000313" key="2">
    <source>
        <dbReference type="Proteomes" id="UP000076830"/>
    </source>
</evidence>
<dbReference type="STRING" id="1300342.I596_931"/>